<keyword evidence="3" id="KW-1185">Reference proteome</keyword>
<dbReference type="EMBL" id="JABWDY010039393">
    <property type="protein sequence ID" value="KAF5178940.1"/>
    <property type="molecule type" value="Genomic_DNA"/>
</dbReference>
<accession>A0A7J6V3V3</accession>
<dbReference type="PANTHER" id="PTHR36887">
    <property type="entry name" value="OS01G0532300 PROTEIN"/>
    <property type="match status" value="1"/>
</dbReference>
<protein>
    <submittedName>
        <fullName evidence="2">Uncharacterized protein</fullName>
    </submittedName>
</protein>
<reference evidence="2 3" key="1">
    <citation type="submission" date="2020-06" db="EMBL/GenBank/DDBJ databases">
        <title>Transcriptomic and genomic resources for Thalictrum thalictroides and T. hernandezii: Facilitating candidate gene discovery in an emerging model plant lineage.</title>
        <authorList>
            <person name="Arias T."/>
            <person name="Riano-Pachon D.M."/>
            <person name="Di Stilio V.S."/>
        </authorList>
    </citation>
    <scope>NUCLEOTIDE SEQUENCE [LARGE SCALE GENOMIC DNA]</scope>
    <source>
        <strain evidence="3">cv. WT478/WT964</strain>
        <tissue evidence="2">Leaves</tissue>
    </source>
</reference>
<dbReference type="OrthoDB" id="1923900at2759"/>
<name>A0A7J6V3V3_THATH</name>
<dbReference type="AlphaFoldDB" id="A0A7J6V3V3"/>
<dbReference type="PANTHER" id="PTHR36887:SF1">
    <property type="entry name" value="OS01G0532300 PROTEIN"/>
    <property type="match status" value="1"/>
</dbReference>
<evidence type="ECO:0000313" key="2">
    <source>
        <dbReference type="EMBL" id="KAF5178940.1"/>
    </source>
</evidence>
<evidence type="ECO:0000256" key="1">
    <source>
        <dbReference type="SAM" id="Phobius"/>
    </source>
</evidence>
<sequence>MDKSTKSLIAKLSLISLLLISPLLSTSTRPYFLYFLLNLVIIALGVEAGILSFLKPLDDNIAIVEGKCITILKNIAQGAERKNKVVVRAP</sequence>
<gene>
    <name evidence="2" type="ORF">FRX31_031473</name>
</gene>
<feature type="transmembrane region" description="Helical" evidence="1">
    <location>
        <begin position="35"/>
        <end position="54"/>
    </location>
</feature>
<keyword evidence="1" id="KW-0812">Transmembrane</keyword>
<feature type="non-terminal residue" evidence="2">
    <location>
        <position position="90"/>
    </location>
</feature>
<keyword evidence="1" id="KW-1133">Transmembrane helix</keyword>
<organism evidence="2 3">
    <name type="scientific">Thalictrum thalictroides</name>
    <name type="common">Rue-anemone</name>
    <name type="synonym">Anemone thalictroides</name>
    <dbReference type="NCBI Taxonomy" id="46969"/>
    <lineage>
        <taxon>Eukaryota</taxon>
        <taxon>Viridiplantae</taxon>
        <taxon>Streptophyta</taxon>
        <taxon>Embryophyta</taxon>
        <taxon>Tracheophyta</taxon>
        <taxon>Spermatophyta</taxon>
        <taxon>Magnoliopsida</taxon>
        <taxon>Ranunculales</taxon>
        <taxon>Ranunculaceae</taxon>
        <taxon>Thalictroideae</taxon>
        <taxon>Thalictrum</taxon>
    </lineage>
</organism>
<proteinExistence type="predicted"/>
<dbReference type="Proteomes" id="UP000554482">
    <property type="component" value="Unassembled WGS sequence"/>
</dbReference>
<evidence type="ECO:0000313" key="3">
    <source>
        <dbReference type="Proteomes" id="UP000554482"/>
    </source>
</evidence>
<keyword evidence="1" id="KW-0472">Membrane</keyword>
<comment type="caution">
    <text evidence="2">The sequence shown here is derived from an EMBL/GenBank/DDBJ whole genome shotgun (WGS) entry which is preliminary data.</text>
</comment>